<dbReference type="AlphaFoldDB" id="D8KA10"/>
<dbReference type="EMBL" id="CP002086">
    <property type="protein sequence ID" value="ADJ29368.1"/>
    <property type="molecule type" value="Genomic_DNA"/>
</dbReference>
<evidence type="ECO:0000256" key="3">
    <source>
        <dbReference type="SAM" id="Phobius"/>
    </source>
</evidence>
<dbReference type="KEGG" id="nwa:Nwat_2586"/>
<feature type="region of interest" description="Disordered" evidence="2">
    <location>
        <begin position="408"/>
        <end position="429"/>
    </location>
</feature>
<feature type="transmembrane region" description="Helical" evidence="3">
    <location>
        <begin position="187"/>
        <end position="207"/>
    </location>
</feature>
<feature type="compositionally biased region" description="Low complexity" evidence="2">
    <location>
        <begin position="55"/>
        <end position="77"/>
    </location>
</feature>
<dbReference type="RefSeq" id="WP_013221436.1">
    <property type="nucleotide sequence ID" value="NC_014315.1"/>
</dbReference>
<evidence type="ECO:0008006" key="6">
    <source>
        <dbReference type="Google" id="ProtNLM"/>
    </source>
</evidence>
<dbReference type="eggNOG" id="COG2959">
    <property type="taxonomic scope" value="Bacteria"/>
</dbReference>
<feature type="compositionally biased region" description="Basic and acidic residues" evidence="2">
    <location>
        <begin position="408"/>
        <end position="419"/>
    </location>
</feature>
<keyword evidence="3" id="KW-0472">Membrane</keyword>
<feature type="compositionally biased region" description="Basic and acidic residues" evidence="2">
    <location>
        <begin position="1"/>
        <end position="43"/>
    </location>
</feature>
<evidence type="ECO:0000256" key="1">
    <source>
        <dbReference type="SAM" id="Coils"/>
    </source>
</evidence>
<name>D8KA10_NITWC</name>
<proteinExistence type="predicted"/>
<gene>
    <name evidence="4" type="ordered locus">Nwat_2586</name>
</gene>
<keyword evidence="3" id="KW-1133">Transmembrane helix</keyword>
<sequence length="566" mass="61679">MSDKKENLPGRKEKKARLSEKADFKRASGEVDSKAPGLEKPESKASIAAPRVEATEQASKESSASSSKSESNKSAFKTPTGTPPLERSSGKSSEDAALPGTKAARLTSKAPEPENPKAEARTAASESTPKEKSVSFSENPQAAGDAAKPPKKEEPPAGDSPKARPIRRTHPYQVEKASDGSGRGKSLAGFVILAIALILVALGSLYYTHFLVEKERQARESLSEQLAERLETQSPQMDARIAAQVDEQLAGRVASEMDERLAGQEESLQQEVTNLKKEIAENKGELKKFQQGMGTLESTLSLLRSEVERGPQPGNWDIAEAAYLMRIANERLQLGQNVSVALVALQTADRILRDMANPAFTPVRAKLAEEINSLKAVPEPDIDGMALSLTNIIERVKTLELKETVLAESETASKTKEQAPESTPEPEGNTYIAKTKEFLQVIWNDLKGMVVVKHRHEAEGGGIPTLLPEERYFLYQNLRLELETARLNLLLKNEAAFRQSLELAQSWLQTYFQGSEAEVIKDTLAKLEQTTIESSLPDIAGSLKTLSQVLRHIKPQAARGGEGDGT</sequence>
<dbReference type="Pfam" id="PF04375">
    <property type="entry name" value="HemX"/>
    <property type="match status" value="1"/>
</dbReference>
<protein>
    <recommendedName>
        <fullName evidence="6">HemX domain protein</fullName>
    </recommendedName>
</protein>
<feature type="region of interest" description="Disordered" evidence="2">
    <location>
        <begin position="1"/>
        <end position="182"/>
    </location>
</feature>
<dbReference type="Proteomes" id="UP000000393">
    <property type="component" value="Chromosome"/>
</dbReference>
<reference evidence="4 5" key="1">
    <citation type="submission" date="2010-06" db="EMBL/GenBank/DDBJ databases">
        <title>Complete sequence of chromosome of Nitrosococcus watsoni C-113.</title>
        <authorList>
            <consortium name="US DOE Joint Genome Institute"/>
            <person name="Lucas S."/>
            <person name="Copeland A."/>
            <person name="Lapidus A."/>
            <person name="Cheng J.-F."/>
            <person name="Bruce D."/>
            <person name="Goodwin L."/>
            <person name="Pitluck S."/>
            <person name="Malfatti S.A."/>
            <person name="Chain P.S.G."/>
            <person name="Land M."/>
            <person name="Hauser L."/>
            <person name="Kyrpides N."/>
            <person name="Ivanova N."/>
            <person name="Cambell M.A."/>
            <person name="Heidelberg J.F."/>
            <person name="Klotz M.G."/>
            <person name="Woyke T."/>
        </authorList>
    </citation>
    <scope>NUCLEOTIDE SEQUENCE [LARGE SCALE GENOMIC DNA]</scope>
    <source>
        <strain evidence="4 5">C-113</strain>
    </source>
</reference>
<feature type="compositionally biased region" description="Basic and acidic residues" evidence="2">
    <location>
        <begin position="111"/>
        <end position="120"/>
    </location>
</feature>
<keyword evidence="5" id="KW-1185">Reference proteome</keyword>
<dbReference type="PANTHER" id="PTHR38043">
    <property type="entry name" value="PROTEIN HEMX"/>
    <property type="match status" value="1"/>
</dbReference>
<dbReference type="PANTHER" id="PTHR38043:SF1">
    <property type="entry name" value="PROTEIN HEMX"/>
    <property type="match status" value="1"/>
</dbReference>
<keyword evidence="1" id="KW-0175">Coiled coil</keyword>
<evidence type="ECO:0000313" key="4">
    <source>
        <dbReference type="EMBL" id="ADJ29368.1"/>
    </source>
</evidence>
<evidence type="ECO:0000256" key="2">
    <source>
        <dbReference type="SAM" id="MobiDB-lite"/>
    </source>
</evidence>
<accession>D8KA10</accession>
<dbReference type="OrthoDB" id="5739852at2"/>
<feature type="coiled-coil region" evidence="1">
    <location>
        <begin position="258"/>
        <end position="292"/>
    </location>
</feature>
<organism evidence="4 5">
    <name type="scientific">Nitrosococcus watsoni (strain C-113)</name>
    <dbReference type="NCBI Taxonomy" id="105559"/>
    <lineage>
        <taxon>Bacteria</taxon>
        <taxon>Pseudomonadati</taxon>
        <taxon>Pseudomonadota</taxon>
        <taxon>Gammaproteobacteria</taxon>
        <taxon>Chromatiales</taxon>
        <taxon>Chromatiaceae</taxon>
        <taxon>Nitrosococcus</taxon>
    </lineage>
</organism>
<dbReference type="HOGENOM" id="CLU_481313_0_0_6"/>
<evidence type="ECO:0000313" key="5">
    <source>
        <dbReference type="Proteomes" id="UP000000393"/>
    </source>
</evidence>
<dbReference type="STRING" id="105559.Nwat_2586"/>
<dbReference type="InterPro" id="IPR007470">
    <property type="entry name" value="HemX"/>
</dbReference>
<keyword evidence="3" id="KW-0812">Transmembrane</keyword>